<dbReference type="Pfam" id="PF13517">
    <property type="entry name" value="FG-GAP_3"/>
    <property type="match status" value="1"/>
</dbReference>
<dbReference type="EMBL" id="QGGV01000001">
    <property type="protein sequence ID" value="PWK58623.1"/>
    <property type="molecule type" value="Genomic_DNA"/>
</dbReference>
<keyword evidence="1" id="KW-0732">Signal</keyword>
<keyword evidence="3" id="KW-1185">Reference proteome</keyword>
<protein>
    <submittedName>
        <fullName evidence="2">VCBS repeat protein</fullName>
    </submittedName>
</protein>
<accession>A0A316GDH4</accession>
<evidence type="ECO:0000313" key="2">
    <source>
        <dbReference type="EMBL" id="PWK58623.1"/>
    </source>
</evidence>
<dbReference type="SUPFAM" id="SSF69318">
    <property type="entry name" value="Integrin alpha N-terminal domain"/>
    <property type="match status" value="1"/>
</dbReference>
<name>A0A316GDH4_9RHOB</name>
<dbReference type="InterPro" id="IPR013517">
    <property type="entry name" value="FG-GAP"/>
</dbReference>
<reference evidence="2 3" key="1">
    <citation type="submission" date="2018-05" db="EMBL/GenBank/DDBJ databases">
        <title>Genomic Encyclopedia of Type Strains, Phase IV (KMG-IV): sequencing the most valuable type-strain genomes for metagenomic binning, comparative biology and taxonomic classification.</title>
        <authorList>
            <person name="Goeker M."/>
        </authorList>
    </citation>
    <scope>NUCLEOTIDE SEQUENCE [LARGE SCALE GENOMIC DNA]</scope>
    <source>
        <strain evidence="2 3">DSM 103371</strain>
    </source>
</reference>
<proteinExistence type="predicted"/>
<comment type="caution">
    <text evidence="2">The sequence shown here is derived from an EMBL/GenBank/DDBJ whole genome shotgun (WGS) entry which is preliminary data.</text>
</comment>
<dbReference type="AlphaFoldDB" id="A0A316GDH4"/>
<evidence type="ECO:0000313" key="3">
    <source>
        <dbReference type="Proteomes" id="UP000245390"/>
    </source>
</evidence>
<dbReference type="InterPro" id="IPR028994">
    <property type="entry name" value="Integrin_alpha_N"/>
</dbReference>
<dbReference type="Proteomes" id="UP000245390">
    <property type="component" value="Unassembled WGS sequence"/>
</dbReference>
<evidence type="ECO:0000256" key="1">
    <source>
        <dbReference type="ARBA" id="ARBA00022729"/>
    </source>
</evidence>
<dbReference type="RefSeq" id="WP_241239788.1">
    <property type="nucleotide sequence ID" value="NZ_CP034588.1"/>
</dbReference>
<sequence>MTLALCAGAAGAEEIESARYDGPVTHYDHGILGDAVEYSELVVKTDRGRAFRVRLPEGGRVFEDTMPRLWDVTGDGAPEVVVVETDPPRGAQLAIYGMTGGRLAKIAATPHIGATHRWLAPVGAADLDGDGTIEVAFVDRPHLAKVLRVWRFGGGTFREVASLEGATNHRIGWDFIPGGVRTCGAAPEIIVASGDWTRLLALRFDGRNLSSRTLGPYRDPSSLDAALTCP</sequence>
<gene>
    <name evidence="2" type="ORF">C8D95_101437</name>
</gene>
<organism evidence="2 3">
    <name type="scientific">Silicimonas algicola</name>
    <dbReference type="NCBI Taxonomy" id="1826607"/>
    <lineage>
        <taxon>Bacteria</taxon>
        <taxon>Pseudomonadati</taxon>
        <taxon>Pseudomonadota</taxon>
        <taxon>Alphaproteobacteria</taxon>
        <taxon>Rhodobacterales</taxon>
        <taxon>Paracoccaceae</taxon>
    </lineage>
</organism>